<reference evidence="1 2" key="1">
    <citation type="submission" date="2020-06" db="EMBL/GenBank/DDBJ databases">
        <title>Transcriptomic and genomic resources for Thalictrum thalictroides and T. hernandezii: Facilitating candidate gene discovery in an emerging model plant lineage.</title>
        <authorList>
            <person name="Arias T."/>
            <person name="Riano-Pachon D.M."/>
            <person name="Di Stilio V.S."/>
        </authorList>
    </citation>
    <scope>NUCLEOTIDE SEQUENCE [LARGE SCALE GENOMIC DNA]</scope>
    <source>
        <strain evidence="2">cv. WT478/WT964</strain>
        <tissue evidence="1">Leaves</tissue>
    </source>
</reference>
<name>A0A7J6VR68_THATH</name>
<gene>
    <name evidence="1" type="ORF">FRX31_023722</name>
</gene>
<sequence>MFAQKLSPSKLKFLFSLPSTTASINPHQTSLLQFSLFSSIKLCQDPNPQIQFLYYRPFSSETEKLSKFPRARQVRQRHIIFSFAVFVVSTCKNPTQKSLVASSSLQPKA</sequence>
<organism evidence="1 2">
    <name type="scientific">Thalictrum thalictroides</name>
    <name type="common">Rue-anemone</name>
    <name type="synonym">Anemone thalictroides</name>
    <dbReference type="NCBI Taxonomy" id="46969"/>
    <lineage>
        <taxon>Eukaryota</taxon>
        <taxon>Viridiplantae</taxon>
        <taxon>Streptophyta</taxon>
        <taxon>Embryophyta</taxon>
        <taxon>Tracheophyta</taxon>
        <taxon>Spermatophyta</taxon>
        <taxon>Magnoliopsida</taxon>
        <taxon>Ranunculales</taxon>
        <taxon>Ranunculaceae</taxon>
        <taxon>Thalictroideae</taxon>
        <taxon>Thalictrum</taxon>
    </lineage>
</organism>
<keyword evidence="2" id="KW-1185">Reference proteome</keyword>
<protein>
    <submittedName>
        <fullName evidence="1">Uncharacterized protein</fullName>
    </submittedName>
</protein>
<evidence type="ECO:0000313" key="2">
    <source>
        <dbReference type="Proteomes" id="UP000554482"/>
    </source>
</evidence>
<proteinExistence type="predicted"/>
<dbReference type="EMBL" id="JABWDY010028949">
    <property type="protein sequence ID" value="KAF5186690.1"/>
    <property type="molecule type" value="Genomic_DNA"/>
</dbReference>
<dbReference type="Proteomes" id="UP000554482">
    <property type="component" value="Unassembled WGS sequence"/>
</dbReference>
<accession>A0A7J6VR68</accession>
<evidence type="ECO:0000313" key="1">
    <source>
        <dbReference type="EMBL" id="KAF5186690.1"/>
    </source>
</evidence>
<dbReference type="OrthoDB" id="1696305at2759"/>
<dbReference type="AlphaFoldDB" id="A0A7J6VR68"/>
<comment type="caution">
    <text evidence="1">The sequence shown here is derived from an EMBL/GenBank/DDBJ whole genome shotgun (WGS) entry which is preliminary data.</text>
</comment>